<name>A0AAD5QND7_PARTN</name>
<protein>
    <submittedName>
        <fullName evidence="2">Uncharacterized protein</fullName>
    </submittedName>
</protein>
<evidence type="ECO:0000313" key="2">
    <source>
        <dbReference type="EMBL" id="KAJ1352946.1"/>
    </source>
</evidence>
<feature type="compositionally biased region" description="Basic residues" evidence="1">
    <location>
        <begin position="1"/>
        <end position="10"/>
    </location>
</feature>
<feature type="compositionally biased region" description="Pro residues" evidence="1">
    <location>
        <begin position="37"/>
        <end position="46"/>
    </location>
</feature>
<feature type="region of interest" description="Disordered" evidence="1">
    <location>
        <begin position="1"/>
        <end position="49"/>
    </location>
</feature>
<comment type="caution">
    <text evidence="2">The sequence shown here is derived from an EMBL/GenBank/DDBJ whole genome shotgun (WGS) entry which is preliminary data.</text>
</comment>
<dbReference type="Proteomes" id="UP001196413">
    <property type="component" value="Unassembled WGS sequence"/>
</dbReference>
<organism evidence="2 3">
    <name type="scientific">Parelaphostrongylus tenuis</name>
    <name type="common">Meningeal worm</name>
    <dbReference type="NCBI Taxonomy" id="148309"/>
    <lineage>
        <taxon>Eukaryota</taxon>
        <taxon>Metazoa</taxon>
        <taxon>Ecdysozoa</taxon>
        <taxon>Nematoda</taxon>
        <taxon>Chromadorea</taxon>
        <taxon>Rhabditida</taxon>
        <taxon>Rhabditina</taxon>
        <taxon>Rhabditomorpha</taxon>
        <taxon>Strongyloidea</taxon>
        <taxon>Metastrongylidae</taxon>
        <taxon>Parelaphostrongylus</taxon>
    </lineage>
</organism>
<evidence type="ECO:0000256" key="1">
    <source>
        <dbReference type="SAM" id="MobiDB-lite"/>
    </source>
</evidence>
<proteinExistence type="predicted"/>
<gene>
    <name evidence="2" type="ORF">KIN20_009460</name>
</gene>
<dbReference type="AlphaFoldDB" id="A0AAD5QND7"/>
<feature type="compositionally biased region" description="Low complexity" evidence="1">
    <location>
        <begin position="15"/>
        <end position="36"/>
    </location>
</feature>
<accession>A0AAD5QND7</accession>
<evidence type="ECO:0000313" key="3">
    <source>
        <dbReference type="Proteomes" id="UP001196413"/>
    </source>
</evidence>
<dbReference type="EMBL" id="JAHQIW010001571">
    <property type="protein sequence ID" value="KAJ1352946.1"/>
    <property type="molecule type" value="Genomic_DNA"/>
</dbReference>
<keyword evidence="3" id="KW-1185">Reference proteome</keyword>
<reference evidence="2" key="1">
    <citation type="submission" date="2021-06" db="EMBL/GenBank/DDBJ databases">
        <title>Parelaphostrongylus tenuis whole genome reference sequence.</title>
        <authorList>
            <person name="Garwood T.J."/>
            <person name="Larsen P.A."/>
            <person name="Fountain-Jones N.M."/>
            <person name="Garbe J.R."/>
            <person name="Macchietto M.G."/>
            <person name="Kania S.A."/>
            <person name="Gerhold R.W."/>
            <person name="Richards J.E."/>
            <person name="Wolf T.M."/>
        </authorList>
    </citation>
    <scope>NUCLEOTIDE SEQUENCE</scope>
    <source>
        <strain evidence="2">MNPRO001-30</strain>
        <tissue evidence="2">Meninges</tissue>
    </source>
</reference>
<sequence length="107" mass="12187">MDKFTRRRIARQALRTNQRRQSQQQQPRRGPTRPVTSTPPPTPIGPPDWLLPIPVPPNARGQVAYHPYDCMTLSCLCPFFAVSCHLDFSLIAGWKDRVAAHFIVPEI</sequence>